<comment type="similarity">
    <text evidence="5">Belongs to the SAT4 family.</text>
</comment>
<feature type="transmembrane region" description="Helical" evidence="6">
    <location>
        <begin position="43"/>
        <end position="66"/>
    </location>
</feature>
<evidence type="ECO:0000259" key="7">
    <source>
        <dbReference type="Pfam" id="PF20684"/>
    </source>
</evidence>
<dbReference type="Pfam" id="PF20684">
    <property type="entry name" value="Fung_rhodopsin"/>
    <property type="match status" value="1"/>
</dbReference>
<gene>
    <name evidence="8" type="ORF">K505DRAFT_194204</name>
</gene>
<keyword evidence="9" id="KW-1185">Reference proteome</keyword>
<dbReference type="PANTHER" id="PTHR33048:SF146">
    <property type="entry name" value="INTEGRAL MEMBRANE PROTEIN"/>
    <property type="match status" value="1"/>
</dbReference>
<feature type="transmembrane region" description="Helical" evidence="6">
    <location>
        <begin position="86"/>
        <end position="108"/>
    </location>
</feature>
<dbReference type="AlphaFoldDB" id="A0A6A6XCA6"/>
<feature type="transmembrane region" description="Helical" evidence="6">
    <location>
        <begin position="6"/>
        <end position="31"/>
    </location>
</feature>
<evidence type="ECO:0000313" key="9">
    <source>
        <dbReference type="Proteomes" id="UP000799757"/>
    </source>
</evidence>
<sequence>DLGKGPLIFSIAVASLVVALWCVAIRLYIRIQMMKKIQWDDRLLVIGTLFSIVAVAFNITMVSHGAGRHQNNLTTGEVAQILRFNTLFTAMHIPCVCLIKTSILIFVLRVQNSKWVAGLIYALLALTILVGLGTSIFIWFQCVPFDAVWNPLVKGKCISRKVYGKVGVFHGVIYSTLDLVLTMLPVIVLWNVQLKKRIKVGICFLLSLGLGATAFNIMRVVYHNQLASEDVTYDLWIIDVAAQMEQNICIVAACIPT</sequence>
<dbReference type="InterPro" id="IPR049326">
    <property type="entry name" value="Rhodopsin_dom_fungi"/>
</dbReference>
<feature type="transmembrane region" description="Helical" evidence="6">
    <location>
        <begin position="202"/>
        <end position="222"/>
    </location>
</feature>
<feature type="domain" description="Rhodopsin" evidence="7">
    <location>
        <begin position="25"/>
        <end position="257"/>
    </location>
</feature>
<accession>A0A6A6XCA6</accession>
<organism evidence="8 9">
    <name type="scientific">Melanomma pulvis-pyrius CBS 109.77</name>
    <dbReference type="NCBI Taxonomy" id="1314802"/>
    <lineage>
        <taxon>Eukaryota</taxon>
        <taxon>Fungi</taxon>
        <taxon>Dikarya</taxon>
        <taxon>Ascomycota</taxon>
        <taxon>Pezizomycotina</taxon>
        <taxon>Dothideomycetes</taxon>
        <taxon>Pleosporomycetidae</taxon>
        <taxon>Pleosporales</taxon>
        <taxon>Melanommataceae</taxon>
        <taxon>Melanomma</taxon>
    </lineage>
</organism>
<proteinExistence type="inferred from homology"/>
<protein>
    <recommendedName>
        <fullName evidence="7">Rhodopsin domain-containing protein</fullName>
    </recommendedName>
</protein>
<keyword evidence="3 6" id="KW-1133">Transmembrane helix</keyword>
<evidence type="ECO:0000256" key="1">
    <source>
        <dbReference type="ARBA" id="ARBA00004141"/>
    </source>
</evidence>
<feature type="non-terminal residue" evidence="8">
    <location>
        <position position="1"/>
    </location>
</feature>
<evidence type="ECO:0000256" key="3">
    <source>
        <dbReference type="ARBA" id="ARBA00022989"/>
    </source>
</evidence>
<dbReference type="Proteomes" id="UP000799757">
    <property type="component" value="Unassembled WGS sequence"/>
</dbReference>
<name>A0A6A6XCA6_9PLEO</name>
<dbReference type="PANTHER" id="PTHR33048">
    <property type="entry name" value="PTH11-LIKE INTEGRAL MEMBRANE PROTEIN (AFU_ORTHOLOGUE AFUA_5G11245)"/>
    <property type="match status" value="1"/>
</dbReference>
<keyword evidence="4 6" id="KW-0472">Membrane</keyword>
<evidence type="ECO:0000256" key="5">
    <source>
        <dbReference type="ARBA" id="ARBA00038359"/>
    </source>
</evidence>
<dbReference type="GO" id="GO:0016020">
    <property type="term" value="C:membrane"/>
    <property type="evidence" value="ECO:0007669"/>
    <property type="project" value="UniProtKB-SubCell"/>
</dbReference>
<evidence type="ECO:0000256" key="4">
    <source>
        <dbReference type="ARBA" id="ARBA00023136"/>
    </source>
</evidence>
<dbReference type="EMBL" id="MU001910">
    <property type="protein sequence ID" value="KAF2793898.1"/>
    <property type="molecule type" value="Genomic_DNA"/>
</dbReference>
<keyword evidence="2 6" id="KW-0812">Transmembrane</keyword>
<feature type="non-terminal residue" evidence="8">
    <location>
        <position position="257"/>
    </location>
</feature>
<dbReference type="InterPro" id="IPR052337">
    <property type="entry name" value="SAT4-like"/>
</dbReference>
<evidence type="ECO:0000256" key="6">
    <source>
        <dbReference type="SAM" id="Phobius"/>
    </source>
</evidence>
<reference evidence="8" key="1">
    <citation type="journal article" date="2020" name="Stud. Mycol.">
        <title>101 Dothideomycetes genomes: a test case for predicting lifestyles and emergence of pathogens.</title>
        <authorList>
            <person name="Haridas S."/>
            <person name="Albert R."/>
            <person name="Binder M."/>
            <person name="Bloem J."/>
            <person name="Labutti K."/>
            <person name="Salamov A."/>
            <person name="Andreopoulos B."/>
            <person name="Baker S."/>
            <person name="Barry K."/>
            <person name="Bills G."/>
            <person name="Bluhm B."/>
            <person name="Cannon C."/>
            <person name="Castanera R."/>
            <person name="Culley D."/>
            <person name="Daum C."/>
            <person name="Ezra D."/>
            <person name="Gonzalez J."/>
            <person name="Henrissat B."/>
            <person name="Kuo A."/>
            <person name="Liang C."/>
            <person name="Lipzen A."/>
            <person name="Lutzoni F."/>
            <person name="Magnuson J."/>
            <person name="Mondo S."/>
            <person name="Nolan M."/>
            <person name="Ohm R."/>
            <person name="Pangilinan J."/>
            <person name="Park H.-J."/>
            <person name="Ramirez L."/>
            <person name="Alfaro M."/>
            <person name="Sun H."/>
            <person name="Tritt A."/>
            <person name="Yoshinaga Y."/>
            <person name="Zwiers L.-H."/>
            <person name="Turgeon B."/>
            <person name="Goodwin S."/>
            <person name="Spatafora J."/>
            <person name="Crous P."/>
            <person name="Grigoriev I."/>
        </authorList>
    </citation>
    <scope>NUCLEOTIDE SEQUENCE</scope>
    <source>
        <strain evidence="8">CBS 109.77</strain>
    </source>
</reference>
<comment type="subcellular location">
    <subcellularLocation>
        <location evidence="1">Membrane</location>
        <topology evidence="1">Multi-pass membrane protein</topology>
    </subcellularLocation>
</comment>
<feature type="transmembrane region" description="Helical" evidence="6">
    <location>
        <begin position="115"/>
        <end position="140"/>
    </location>
</feature>
<evidence type="ECO:0000313" key="8">
    <source>
        <dbReference type="EMBL" id="KAF2793898.1"/>
    </source>
</evidence>
<dbReference type="OrthoDB" id="3934549at2759"/>
<feature type="transmembrane region" description="Helical" evidence="6">
    <location>
        <begin position="168"/>
        <end position="190"/>
    </location>
</feature>
<evidence type="ECO:0000256" key="2">
    <source>
        <dbReference type="ARBA" id="ARBA00022692"/>
    </source>
</evidence>